<dbReference type="HAMAP" id="MF_02238">
    <property type="entry name" value="DSD"/>
    <property type="match status" value="1"/>
</dbReference>
<protein>
    <recommendedName>
        <fullName evidence="2">3-dehydroshikimate dehydratase</fullName>
        <shortName evidence="2">DSD</shortName>
        <ecNumber evidence="2">4.2.1.118</ecNumber>
    </recommendedName>
</protein>
<dbReference type="Gene3D" id="3.20.20.150">
    <property type="entry name" value="Divalent-metal-dependent TIM barrel enzymes"/>
    <property type="match status" value="1"/>
</dbReference>
<comment type="pathway">
    <text evidence="2">Aromatic compound metabolism; 3,4-dihydroxybenzoate biosynthesis.</text>
</comment>
<dbReference type="Gene3D" id="3.10.180.10">
    <property type="entry name" value="2,3-Dihydroxybiphenyl 1,2-Dioxygenase, domain 1"/>
    <property type="match status" value="2"/>
</dbReference>
<dbReference type="InterPro" id="IPR029068">
    <property type="entry name" value="Glyas_Bleomycin-R_OHBP_Dase"/>
</dbReference>
<dbReference type="GO" id="GO:0051213">
    <property type="term" value="F:dioxygenase activity"/>
    <property type="evidence" value="ECO:0007669"/>
    <property type="project" value="UniProtKB-KW"/>
</dbReference>
<keyword evidence="4" id="KW-0223">Dioxygenase</keyword>
<proteinExistence type="inferred from homology"/>
<dbReference type="InterPro" id="IPR013022">
    <property type="entry name" value="Xyl_isomerase-like_TIM-brl"/>
</dbReference>
<keyword evidence="5" id="KW-1185">Reference proteome</keyword>
<dbReference type="Proteomes" id="UP000051260">
    <property type="component" value="Unassembled WGS sequence"/>
</dbReference>
<feature type="binding site" evidence="2">
    <location>
        <position position="440"/>
    </location>
    <ligand>
        <name>Mg(2+)</name>
        <dbReference type="ChEBI" id="CHEBI:18420"/>
    </ligand>
</feature>
<dbReference type="InterPro" id="IPR037523">
    <property type="entry name" value="VOC_core"/>
</dbReference>
<dbReference type="Pfam" id="PF14696">
    <property type="entry name" value="Glyoxalase_5"/>
    <property type="match status" value="1"/>
</dbReference>
<keyword evidence="2" id="KW-0456">Lyase</keyword>
<evidence type="ECO:0000256" key="1">
    <source>
        <dbReference type="ARBA" id="ARBA00022723"/>
    </source>
</evidence>
<dbReference type="PANTHER" id="PTHR12110">
    <property type="entry name" value="HYDROXYPYRUVATE ISOMERASE"/>
    <property type="match status" value="1"/>
</dbReference>
<dbReference type="SUPFAM" id="SSF54593">
    <property type="entry name" value="Glyoxalase/Bleomycin resistance protein/Dihydroxybiphenyl dioxygenase"/>
    <property type="match status" value="1"/>
</dbReference>
<dbReference type="UniPathway" id="UPA00088"/>
<dbReference type="CDD" id="cd08342">
    <property type="entry name" value="HPPD_N_like"/>
    <property type="match status" value="1"/>
</dbReference>
<dbReference type="Pfam" id="PF01261">
    <property type="entry name" value="AP_endonuc_2"/>
    <property type="match status" value="1"/>
</dbReference>
<evidence type="ECO:0000313" key="4">
    <source>
        <dbReference type="EMBL" id="CUK10639.1"/>
    </source>
</evidence>
<keyword evidence="1 2" id="KW-0479">Metal-binding</keyword>
<name>A0A0N7MAE2_9RHOB</name>
<comment type="function">
    <text evidence="2">Catalyzes the conversion of 3-dehydroshikimate to protocatechuate (3,4-dihydroxybenzoate), a common intermediate of quinate and shikimate degradation pathways.</text>
</comment>
<evidence type="ECO:0000256" key="2">
    <source>
        <dbReference type="HAMAP-Rule" id="MF_02238"/>
    </source>
</evidence>
<dbReference type="InterPro" id="IPR036237">
    <property type="entry name" value="Xyl_isomerase-like_sf"/>
</dbReference>
<comment type="catalytic activity">
    <reaction evidence="2">
        <text>3-dehydroshikimate = 3,4-dihydroxybenzoate + H2O</text>
        <dbReference type="Rhea" id="RHEA:24848"/>
        <dbReference type="ChEBI" id="CHEBI:15377"/>
        <dbReference type="ChEBI" id="CHEBI:16630"/>
        <dbReference type="ChEBI" id="CHEBI:36241"/>
        <dbReference type="EC" id="4.2.1.118"/>
    </reaction>
</comment>
<evidence type="ECO:0000313" key="5">
    <source>
        <dbReference type="Proteomes" id="UP000051260"/>
    </source>
</evidence>
<comment type="caution">
    <text evidence="2">Lacks conserved residue(s) required for the propagation of feature annotation.</text>
</comment>
<dbReference type="RefSeq" id="WP_058282994.1">
    <property type="nucleotide sequence ID" value="NZ_CYUD01000010.1"/>
</dbReference>
<dbReference type="GO" id="GO:0046565">
    <property type="term" value="F:3-dehydroshikimate dehydratase activity"/>
    <property type="evidence" value="ECO:0007669"/>
    <property type="project" value="UniProtKB-UniRule"/>
</dbReference>
<evidence type="ECO:0000259" key="3">
    <source>
        <dbReference type="PROSITE" id="PS51819"/>
    </source>
</evidence>
<reference evidence="5" key="1">
    <citation type="submission" date="2015-09" db="EMBL/GenBank/DDBJ databases">
        <authorList>
            <person name="Rodrigo-Torres L."/>
            <person name="Arahal D.R."/>
        </authorList>
    </citation>
    <scope>NUCLEOTIDE SEQUENCE [LARGE SCALE GENOMIC DNA]</scope>
    <source>
        <strain evidence="5">CECT 5091</strain>
    </source>
</reference>
<dbReference type="SUPFAM" id="SSF51658">
    <property type="entry name" value="Xylose isomerase-like"/>
    <property type="match status" value="1"/>
</dbReference>
<sequence length="630" mass="69094">MCLSVSTTSIPGDLAEKLSAIADAGFGGVELHEPDLTAFDGPPSQIRNIASDLDLKICLLQPFHNLEGQVDAKRERAFDRLKRKLDLMSELGTELLLIGSAFEVDAATTEEQVIADLGEAAKIAKEMGLRLAYMGLPWSDLVHSDEQALRVVEAIDSPHLGLALNSFFSLADGSKPARLRDTPGERVFHVQLSDAPRIEMDIRRLKRHFGLLPGLGSLNLAGFVRVLSRAGYKGPWSIARVNEAAPQPGGRTLARDSYRSLVNLLDEVSRTEPGTDFGIPNLPERIYASGFEFVEFTADETSGAQLADMLSAMCFRMERKHVSKSVELWRQGAINILVNTEKEGFAHSAFLGHGPSVCDMGLRVKDADQTVQRATALGAPNFSQPVGTGELDIPAIRGVGGNVVHFIDEKSDLHRVWDIEFEPVAKTKATQPAGLRRIDHLAQTMRHDEMQSWLLYYISTFEMAKSPIVNVADPSGVVQSQAIESPEGEVRLNLNGAVGRRTLAASFLEDGFGAGVQHIAFQSDDIFETSAQLLKSNFPSLSIPENYYADLQATFGLDDDLIAQLRRGNILYDRAAGAEYFQIYSRPIFNGFFFEIVERRMGYTGYGAGNAPIRLAAQSKTQPVKEVQTQ</sequence>
<dbReference type="InterPro" id="IPR041736">
    <property type="entry name" value="4OHPhenylPyrv_dOase_N"/>
</dbReference>
<dbReference type="PROSITE" id="PS51819">
    <property type="entry name" value="VOC"/>
    <property type="match status" value="2"/>
</dbReference>
<dbReference type="AlphaFoldDB" id="A0A0N7MAE2"/>
<dbReference type="EMBL" id="CYUD01000010">
    <property type="protein sequence ID" value="CUK10639.1"/>
    <property type="molecule type" value="Genomic_DNA"/>
</dbReference>
<dbReference type="STRING" id="1715692.RUE5091_03338"/>
<keyword evidence="4" id="KW-0560">Oxidoreductase</keyword>
<dbReference type="InterPro" id="IPR043700">
    <property type="entry name" value="DSD"/>
</dbReference>
<dbReference type="GO" id="GO:0046872">
    <property type="term" value="F:metal ion binding"/>
    <property type="evidence" value="ECO:0007669"/>
    <property type="project" value="UniProtKB-UniRule"/>
</dbReference>
<dbReference type="InterPro" id="IPR050312">
    <property type="entry name" value="IolE/XylAMocC-like"/>
</dbReference>
<feature type="domain" description="VOC" evidence="3">
    <location>
        <begin position="290"/>
        <end position="409"/>
    </location>
</feature>
<keyword evidence="4" id="KW-0670">Pyruvate</keyword>
<gene>
    <name evidence="4" type="primary">lly_2</name>
    <name evidence="4" type="ORF">RUE5091_03338</name>
</gene>
<organism evidence="4 5">
    <name type="scientific">Ruegeria denitrificans</name>
    <dbReference type="NCBI Taxonomy" id="1715692"/>
    <lineage>
        <taxon>Bacteria</taxon>
        <taxon>Pseudomonadati</taxon>
        <taxon>Pseudomonadota</taxon>
        <taxon>Alphaproteobacteria</taxon>
        <taxon>Rhodobacterales</taxon>
        <taxon>Roseobacteraceae</taxon>
        <taxon>Ruegeria</taxon>
    </lineage>
</organism>
<feature type="domain" description="VOC" evidence="3">
    <location>
        <begin position="437"/>
        <end position="586"/>
    </location>
</feature>
<feature type="binding site" evidence="2">
    <location>
        <position position="595"/>
    </location>
    <ligand>
        <name>Mg(2+)</name>
        <dbReference type="ChEBI" id="CHEBI:18420"/>
    </ligand>
</feature>
<accession>A0A0N7MAE2</accession>
<dbReference type="PANTHER" id="PTHR12110:SF21">
    <property type="entry name" value="XYLOSE ISOMERASE-LIKE TIM BARREL DOMAIN-CONTAINING PROTEIN"/>
    <property type="match status" value="1"/>
</dbReference>
<comment type="similarity">
    <text evidence="2">Belongs to the bacterial two-domain DSD family.</text>
</comment>
<dbReference type="EC" id="4.2.1.118" evidence="2"/>
<comment type="cofactor">
    <cofactor evidence="2">
        <name>a divalent metal cation</name>
        <dbReference type="ChEBI" id="CHEBI:60240"/>
    </cofactor>
</comment>
<feature type="binding site" evidence="2">
    <location>
        <position position="518"/>
    </location>
    <ligand>
        <name>Mg(2+)</name>
        <dbReference type="ChEBI" id="CHEBI:18420"/>
    </ligand>
</feature>
<dbReference type="GO" id="GO:0046279">
    <property type="term" value="P:3,4-dihydroxybenzoate biosynthetic process"/>
    <property type="evidence" value="ECO:0007669"/>
    <property type="project" value="UniProtKB-UniRule"/>
</dbReference>
<dbReference type="OrthoDB" id="9780241at2"/>